<dbReference type="Proteomes" id="UP000724584">
    <property type="component" value="Unassembled WGS sequence"/>
</dbReference>
<comment type="caution">
    <text evidence="1">The sequence shown here is derived from an EMBL/GenBank/DDBJ whole genome shotgun (WGS) entry which is preliminary data.</text>
</comment>
<accession>A0ACB7P210</accession>
<gene>
    <name evidence="1" type="ORF">F5144DRAFT_577845</name>
</gene>
<keyword evidence="2" id="KW-1185">Reference proteome</keyword>
<evidence type="ECO:0000313" key="1">
    <source>
        <dbReference type="EMBL" id="KAH6628048.1"/>
    </source>
</evidence>
<organism evidence="1 2">
    <name type="scientific">Chaetomium tenue</name>
    <dbReference type="NCBI Taxonomy" id="1854479"/>
    <lineage>
        <taxon>Eukaryota</taxon>
        <taxon>Fungi</taxon>
        <taxon>Dikarya</taxon>
        <taxon>Ascomycota</taxon>
        <taxon>Pezizomycotina</taxon>
        <taxon>Sordariomycetes</taxon>
        <taxon>Sordariomycetidae</taxon>
        <taxon>Sordariales</taxon>
        <taxon>Chaetomiaceae</taxon>
        <taxon>Chaetomium</taxon>
    </lineage>
</organism>
<proteinExistence type="predicted"/>
<dbReference type="EMBL" id="JAGIZQ010000005">
    <property type="protein sequence ID" value="KAH6628048.1"/>
    <property type="molecule type" value="Genomic_DNA"/>
</dbReference>
<reference evidence="1 2" key="1">
    <citation type="journal article" date="2021" name="Nat. Commun.">
        <title>Genetic determinants of endophytism in the Arabidopsis root mycobiome.</title>
        <authorList>
            <person name="Mesny F."/>
            <person name="Miyauchi S."/>
            <person name="Thiergart T."/>
            <person name="Pickel B."/>
            <person name="Atanasova L."/>
            <person name="Karlsson M."/>
            <person name="Huettel B."/>
            <person name="Barry K.W."/>
            <person name="Haridas S."/>
            <person name="Chen C."/>
            <person name="Bauer D."/>
            <person name="Andreopoulos W."/>
            <person name="Pangilinan J."/>
            <person name="LaButti K."/>
            <person name="Riley R."/>
            <person name="Lipzen A."/>
            <person name="Clum A."/>
            <person name="Drula E."/>
            <person name="Henrissat B."/>
            <person name="Kohler A."/>
            <person name="Grigoriev I.V."/>
            <person name="Martin F.M."/>
            <person name="Hacquard S."/>
        </authorList>
    </citation>
    <scope>NUCLEOTIDE SEQUENCE [LARGE SCALE GENOMIC DNA]</scope>
    <source>
        <strain evidence="1 2">MPI-SDFR-AT-0079</strain>
    </source>
</reference>
<sequence>MKIKQRTTCQACRTGKISCDGKSPACSQCLFRDLKCPGYPAGWVFVSHAPLNDPKVGVRGAVSRRGRGRLHTQRKEVPSVQVVTPVPLPATPSLSDLVLTIIDNYVPEADTFPSENSVEPSPRICGSWVEILPDIIDSGMDKALASAIRAFAISILSRGRKRSFTISEGLEAYNHALISVNHALRSPYSDFPVAIAAAVMCLLLAEFFHATSLGSWAAHLQGLADLMQLSRPGFYASGVPHRLFVGARPVLMVLAFSSRKSSFLAKEDWKSIPFRETPPSPVQSLMSEAAAIPSILERMDAEGDGAAEATLSAFEAALDRLDAWADDFCSSTPESSTMSWIQPSEDAERSSIWFQNITVANALTHFWAFKVICLRNIDQLRTSSSRPDSNQITETAYFEEAKRLSVMICQSVEYLMQDRMKLFGPQSVPMPLHTAYEAFEAGGSRSREELSWCREILKDLKNRGYAFL</sequence>
<name>A0ACB7P210_9PEZI</name>
<protein>
    <submittedName>
        <fullName evidence="1">Uncharacterized protein</fullName>
    </submittedName>
</protein>
<evidence type="ECO:0000313" key="2">
    <source>
        <dbReference type="Proteomes" id="UP000724584"/>
    </source>
</evidence>